<dbReference type="InterPro" id="IPR009027">
    <property type="entry name" value="Ribosomal_bL9/RNase_H1_N"/>
</dbReference>
<dbReference type="NCBIfam" id="TIGR00158">
    <property type="entry name" value="L9"/>
    <property type="match status" value="1"/>
</dbReference>
<organism evidence="10 11">
    <name type="scientific">Nitrincola tapanii</name>
    <dbReference type="NCBI Taxonomy" id="1708751"/>
    <lineage>
        <taxon>Bacteria</taxon>
        <taxon>Pseudomonadati</taxon>
        <taxon>Pseudomonadota</taxon>
        <taxon>Gammaproteobacteria</taxon>
        <taxon>Oceanospirillales</taxon>
        <taxon>Oceanospirillaceae</taxon>
        <taxon>Nitrincola</taxon>
    </lineage>
</organism>
<evidence type="ECO:0000256" key="7">
    <source>
        <dbReference type="HAMAP-Rule" id="MF_00503"/>
    </source>
</evidence>
<dbReference type="PROSITE" id="PS00651">
    <property type="entry name" value="RIBOSOMAL_L9"/>
    <property type="match status" value="1"/>
</dbReference>
<keyword evidence="5 7" id="KW-0687">Ribonucleoprotein</keyword>
<evidence type="ECO:0000313" key="11">
    <source>
        <dbReference type="Proteomes" id="UP000325302"/>
    </source>
</evidence>
<feature type="coiled-coil region" evidence="8">
    <location>
        <begin position="37"/>
        <end position="64"/>
    </location>
</feature>
<dbReference type="InterPro" id="IPR020070">
    <property type="entry name" value="Ribosomal_bL9_N"/>
</dbReference>
<dbReference type="Pfam" id="PF01281">
    <property type="entry name" value="Ribosomal_L9_N"/>
    <property type="match status" value="1"/>
</dbReference>
<dbReference type="GO" id="GO:1990904">
    <property type="term" value="C:ribonucleoprotein complex"/>
    <property type="evidence" value="ECO:0007669"/>
    <property type="project" value="UniProtKB-KW"/>
</dbReference>
<dbReference type="HAMAP" id="MF_00503">
    <property type="entry name" value="Ribosomal_bL9"/>
    <property type="match status" value="1"/>
</dbReference>
<protein>
    <recommendedName>
        <fullName evidence="6 7">Large ribosomal subunit protein bL9</fullName>
    </recommendedName>
</protein>
<keyword evidence="3 7" id="KW-0694">RNA-binding</keyword>
<dbReference type="AlphaFoldDB" id="A0A5A9VZC4"/>
<dbReference type="InterPro" id="IPR020594">
    <property type="entry name" value="Ribosomal_bL9_bac/chp"/>
</dbReference>
<comment type="similarity">
    <text evidence="1 7">Belongs to the bacterial ribosomal protein bL9 family.</text>
</comment>
<evidence type="ECO:0000256" key="3">
    <source>
        <dbReference type="ARBA" id="ARBA00022884"/>
    </source>
</evidence>
<evidence type="ECO:0000256" key="1">
    <source>
        <dbReference type="ARBA" id="ARBA00010605"/>
    </source>
</evidence>
<evidence type="ECO:0000256" key="5">
    <source>
        <dbReference type="ARBA" id="ARBA00023274"/>
    </source>
</evidence>
<dbReference type="PANTHER" id="PTHR21368">
    <property type="entry name" value="50S RIBOSOMAL PROTEIN L9"/>
    <property type="match status" value="1"/>
</dbReference>
<name>A0A5A9VZC4_9GAMM</name>
<dbReference type="GO" id="GO:0019843">
    <property type="term" value="F:rRNA binding"/>
    <property type="evidence" value="ECO:0007669"/>
    <property type="project" value="UniProtKB-UniRule"/>
</dbReference>
<dbReference type="InterPro" id="IPR020069">
    <property type="entry name" value="Ribosomal_bL9_C"/>
</dbReference>
<dbReference type="GO" id="GO:0006412">
    <property type="term" value="P:translation"/>
    <property type="evidence" value="ECO:0007669"/>
    <property type="project" value="UniProtKB-UniRule"/>
</dbReference>
<dbReference type="Pfam" id="PF03948">
    <property type="entry name" value="Ribosomal_L9_C"/>
    <property type="match status" value="1"/>
</dbReference>
<dbReference type="InterPro" id="IPR036935">
    <property type="entry name" value="Ribosomal_bL9_N_sf"/>
</dbReference>
<dbReference type="GO" id="GO:0003735">
    <property type="term" value="F:structural constituent of ribosome"/>
    <property type="evidence" value="ECO:0007669"/>
    <property type="project" value="InterPro"/>
</dbReference>
<keyword evidence="11" id="KW-1185">Reference proteome</keyword>
<dbReference type="Gene3D" id="3.10.430.100">
    <property type="entry name" value="Ribosomal protein L9, C-terminal domain"/>
    <property type="match status" value="1"/>
</dbReference>
<evidence type="ECO:0000259" key="9">
    <source>
        <dbReference type="PROSITE" id="PS00651"/>
    </source>
</evidence>
<evidence type="ECO:0000256" key="2">
    <source>
        <dbReference type="ARBA" id="ARBA00022730"/>
    </source>
</evidence>
<dbReference type="RefSeq" id="WP_149391523.1">
    <property type="nucleotide sequence ID" value="NZ_SMRS01000008.1"/>
</dbReference>
<dbReference type="SUPFAM" id="SSF55658">
    <property type="entry name" value="L9 N-domain-like"/>
    <property type="match status" value="1"/>
</dbReference>
<dbReference type="InterPro" id="IPR000244">
    <property type="entry name" value="Ribosomal_bL9"/>
</dbReference>
<gene>
    <name evidence="7 10" type="primary">rplI</name>
    <name evidence="10" type="ORF">E1H14_10960</name>
</gene>
<dbReference type="EMBL" id="SMRS01000008">
    <property type="protein sequence ID" value="KAA0873870.1"/>
    <property type="molecule type" value="Genomic_DNA"/>
</dbReference>
<feature type="domain" description="Ribosomal protein L9" evidence="9">
    <location>
        <begin position="13"/>
        <end position="40"/>
    </location>
</feature>
<dbReference type="GO" id="GO:0005840">
    <property type="term" value="C:ribosome"/>
    <property type="evidence" value="ECO:0007669"/>
    <property type="project" value="UniProtKB-KW"/>
</dbReference>
<reference evidence="10 11" key="1">
    <citation type="submission" date="2019-03" db="EMBL/GenBank/DDBJ databases">
        <title>Nitrincola sp. nov. isolated from an Indian soda lake.</title>
        <authorList>
            <person name="Joshi A."/>
            <person name="Thite S.V."/>
            <person name="Joseph N."/>
            <person name="Dhotre D."/>
            <person name="Moorthy M."/>
            <person name="Shouche Y.S."/>
        </authorList>
    </citation>
    <scope>NUCLEOTIDE SEQUENCE [LARGE SCALE GENOMIC DNA]</scope>
    <source>
        <strain evidence="10 11">MEB193</strain>
    </source>
</reference>
<evidence type="ECO:0000256" key="8">
    <source>
        <dbReference type="SAM" id="Coils"/>
    </source>
</evidence>
<dbReference type="SUPFAM" id="SSF55653">
    <property type="entry name" value="Ribosomal protein L9 C-domain"/>
    <property type="match status" value="1"/>
</dbReference>
<keyword evidence="2 7" id="KW-0699">rRNA-binding</keyword>
<accession>A0A5A9VZC4</accession>
<comment type="function">
    <text evidence="7">Binds to the 23S rRNA.</text>
</comment>
<keyword evidence="8" id="KW-0175">Coiled coil</keyword>
<dbReference type="InterPro" id="IPR036791">
    <property type="entry name" value="Ribosomal_bL9_C_sf"/>
</dbReference>
<dbReference type="Proteomes" id="UP000325302">
    <property type="component" value="Unassembled WGS sequence"/>
</dbReference>
<comment type="caution">
    <text evidence="10">The sequence shown here is derived from an EMBL/GenBank/DDBJ whole genome shotgun (WGS) entry which is preliminary data.</text>
</comment>
<proteinExistence type="inferred from homology"/>
<dbReference type="Gene3D" id="3.40.5.10">
    <property type="entry name" value="Ribosomal protein L9, N-terminal domain"/>
    <property type="match status" value="1"/>
</dbReference>
<keyword evidence="4 7" id="KW-0689">Ribosomal protein</keyword>
<evidence type="ECO:0000313" key="10">
    <source>
        <dbReference type="EMBL" id="KAA0873870.1"/>
    </source>
</evidence>
<evidence type="ECO:0000256" key="6">
    <source>
        <dbReference type="ARBA" id="ARBA00035292"/>
    </source>
</evidence>
<dbReference type="OrthoDB" id="9788336at2"/>
<evidence type="ECO:0000256" key="4">
    <source>
        <dbReference type="ARBA" id="ARBA00022980"/>
    </source>
</evidence>
<sequence length="148" mass="15728">MEVILLENIGKLGKLGDKVSVKSGFGRNYLVPQGKAVSATAENLARFEERRAELEAQSAAKLAAAQERAEQLEGLELTIITKAGDEGKLFGSIGTRDIADAVSQSGTEVCKSEVRLPAGVIRHVGEFEIGIQLHPEVSTSITLIIAAE</sequence>